<dbReference type="Gene3D" id="3.30.470.10">
    <property type="match status" value="1"/>
</dbReference>
<dbReference type="InterPro" id="IPR036038">
    <property type="entry name" value="Aminotransferase-like"/>
</dbReference>
<dbReference type="RefSeq" id="WP_204911564.1">
    <property type="nucleotide sequence ID" value="NZ_BAAAYR010000001.1"/>
</dbReference>
<dbReference type="InterPro" id="IPR001544">
    <property type="entry name" value="Aminotrans_IV"/>
</dbReference>
<reference evidence="3" key="1">
    <citation type="journal article" date="2019" name="Int. J. Syst. Evol. Microbiol.">
        <title>The Global Catalogue of Microorganisms (GCM) 10K type strain sequencing project: providing services to taxonomists for standard genome sequencing and annotation.</title>
        <authorList>
            <consortium name="The Broad Institute Genomics Platform"/>
            <consortium name="The Broad Institute Genome Sequencing Center for Infectious Disease"/>
            <person name="Wu L."/>
            <person name="Ma J."/>
        </authorList>
    </citation>
    <scope>NUCLEOTIDE SEQUENCE [LARGE SCALE GENOMIC DNA]</scope>
    <source>
        <strain evidence="3">JCM 16540</strain>
    </source>
</reference>
<comment type="caution">
    <text evidence="2">The sequence shown here is derived from an EMBL/GenBank/DDBJ whole genome shotgun (WGS) entry which is preliminary data.</text>
</comment>
<dbReference type="Pfam" id="PF00425">
    <property type="entry name" value="Chorismate_bind"/>
    <property type="match status" value="1"/>
</dbReference>
<keyword evidence="3" id="KW-1185">Reference proteome</keyword>
<accession>A0ABP6X2A0</accession>
<dbReference type="Gene3D" id="3.60.120.10">
    <property type="entry name" value="Anthranilate synthase"/>
    <property type="match status" value="1"/>
</dbReference>
<evidence type="ECO:0000313" key="2">
    <source>
        <dbReference type="EMBL" id="GAA3560347.1"/>
    </source>
</evidence>
<dbReference type="InterPro" id="IPR019999">
    <property type="entry name" value="Anth_synth_I-like"/>
</dbReference>
<evidence type="ECO:0000313" key="3">
    <source>
        <dbReference type="Proteomes" id="UP001500767"/>
    </source>
</evidence>
<dbReference type="PANTHER" id="PTHR11236:SF50">
    <property type="entry name" value="AMINODEOXYCHORISMATE SYNTHASE COMPONENT 1"/>
    <property type="match status" value="1"/>
</dbReference>
<dbReference type="PRINTS" id="PR00095">
    <property type="entry name" value="ANTSNTHASEI"/>
</dbReference>
<dbReference type="InterPro" id="IPR043132">
    <property type="entry name" value="BCAT-like_C"/>
</dbReference>
<dbReference type="Gene3D" id="3.20.10.10">
    <property type="entry name" value="D-amino Acid Aminotransferase, subunit A, domain 2"/>
    <property type="match status" value="1"/>
</dbReference>
<dbReference type="EMBL" id="BAAAYR010000001">
    <property type="protein sequence ID" value="GAA3560347.1"/>
    <property type="molecule type" value="Genomic_DNA"/>
</dbReference>
<dbReference type="Proteomes" id="UP001500767">
    <property type="component" value="Unassembled WGS sequence"/>
</dbReference>
<dbReference type="SUPFAM" id="SSF56752">
    <property type="entry name" value="D-aminoacid aminotransferase-like PLP-dependent enzymes"/>
    <property type="match status" value="1"/>
</dbReference>
<protein>
    <submittedName>
        <fullName evidence="2">Aminodeoxychorismate synthase component I</fullName>
    </submittedName>
</protein>
<organism evidence="2 3">
    <name type="scientific">Microlunatus spumicola</name>
    <dbReference type="NCBI Taxonomy" id="81499"/>
    <lineage>
        <taxon>Bacteria</taxon>
        <taxon>Bacillati</taxon>
        <taxon>Actinomycetota</taxon>
        <taxon>Actinomycetes</taxon>
        <taxon>Propionibacteriales</taxon>
        <taxon>Propionibacteriaceae</taxon>
        <taxon>Microlunatus</taxon>
    </lineage>
</organism>
<feature type="domain" description="Chorismate-utilising enzyme C-terminal" evidence="1">
    <location>
        <begin position="113"/>
        <end position="370"/>
    </location>
</feature>
<name>A0ABP6X2A0_9ACTN</name>
<sequence length="599" mass="64384">MLRCDFHPGEARAGGGVLWFGEPVRTVVATTVEQVLPALREVDAACADGLWATGFVTYDAAPAFDAAFTVPGRRREDDLPLVWFGLHAAPLDRPAPASGDITIPGPWRASVGREAYEVAFDTVQAAVRRGETYQTNLTLPLTAAWDDGADDLGRYERLLVAQGDAFGAYLDLGRHHVLSVSPELFFARRGTMITTRPMKGTARRGRSGAEDDERLAGLLASGKDRAENVMITDLLRNDLGRLARAGSVDVPALCVPERYPTVWQLTSTVTAEVPPTTGLTDLFGALFPCGSVTGAPKVSTMGLISRLEPHARGLYCGAVGVVAPGGDATFSVAIRTLVADTTARTATYAVGSGVTVDSTAAGEHDELLAKAAVLTAPARPDFDLLETLRLEDGAWWALDEHLHRLAASAAYFARADPLAGARDALDEVLRMHPDGRWRVRLTVGERGVAEASVEPLPLDPDGPLTLVLAAAPVDEQDVFLAHKTTWRKPYAPHRASAAARGADDALLWNSRGELTETTIGSVALRDGDAWWTPPVSCGLLPGVERELALRDGRLRERVLTVAGVREALARGGELWFLNSVRGWRRAELRDHDPEPRHAP</sequence>
<dbReference type="PANTHER" id="PTHR11236">
    <property type="entry name" value="AMINOBENZOATE/ANTHRANILATE SYNTHASE"/>
    <property type="match status" value="1"/>
</dbReference>
<dbReference type="Pfam" id="PF01063">
    <property type="entry name" value="Aminotran_4"/>
    <property type="match status" value="1"/>
</dbReference>
<dbReference type="InterPro" id="IPR043131">
    <property type="entry name" value="BCAT-like_N"/>
</dbReference>
<proteinExistence type="predicted"/>
<evidence type="ECO:0000259" key="1">
    <source>
        <dbReference type="Pfam" id="PF00425"/>
    </source>
</evidence>
<dbReference type="SUPFAM" id="SSF56322">
    <property type="entry name" value="ADC synthase"/>
    <property type="match status" value="1"/>
</dbReference>
<dbReference type="InterPro" id="IPR005801">
    <property type="entry name" value="ADC_synthase"/>
</dbReference>
<gene>
    <name evidence="2" type="primary">pabB</name>
    <name evidence="2" type="ORF">GCM10022197_14770</name>
</gene>
<dbReference type="InterPro" id="IPR015890">
    <property type="entry name" value="Chorismate_C"/>
</dbReference>